<evidence type="ECO:0008006" key="16">
    <source>
        <dbReference type="Google" id="ProtNLM"/>
    </source>
</evidence>
<keyword evidence="3" id="KW-0964">Secreted</keyword>
<dbReference type="PROSITE" id="PS01186">
    <property type="entry name" value="EGF_2"/>
    <property type="match status" value="4"/>
</dbReference>
<dbReference type="InterPro" id="IPR013032">
    <property type="entry name" value="EGF-like_CS"/>
</dbReference>
<keyword evidence="2" id="KW-0217">Developmental protein</keyword>
<dbReference type="Pfam" id="PF00008">
    <property type="entry name" value="EGF"/>
    <property type="match status" value="1"/>
</dbReference>
<dbReference type="Gene3D" id="2.10.25.10">
    <property type="entry name" value="Laminin"/>
    <property type="match status" value="5"/>
</dbReference>
<evidence type="ECO:0000256" key="10">
    <source>
        <dbReference type="SAM" id="MobiDB-lite"/>
    </source>
</evidence>
<feature type="disulfide bond" evidence="9">
    <location>
        <begin position="230"/>
        <end position="240"/>
    </location>
</feature>
<protein>
    <recommendedName>
        <fullName evidence="16">Wnt inhibitory factor 1</fullName>
    </recommendedName>
</protein>
<reference evidence="14 15" key="1">
    <citation type="submission" date="2024-08" db="EMBL/GenBank/DDBJ databases">
        <authorList>
            <person name="Cucini C."/>
            <person name="Frati F."/>
        </authorList>
    </citation>
    <scope>NUCLEOTIDE SEQUENCE [LARGE SCALE GENOMIC DNA]</scope>
</reference>
<dbReference type="Pfam" id="PF02019">
    <property type="entry name" value="WIF"/>
    <property type="match status" value="1"/>
</dbReference>
<feature type="disulfide bond" evidence="9">
    <location>
        <begin position="248"/>
        <end position="257"/>
    </location>
</feature>
<feature type="compositionally biased region" description="Low complexity" evidence="10">
    <location>
        <begin position="60"/>
        <end position="69"/>
    </location>
</feature>
<name>A0ABP1Q6T0_9HEXA</name>
<evidence type="ECO:0000256" key="11">
    <source>
        <dbReference type="SAM" id="SignalP"/>
    </source>
</evidence>
<comment type="subcellular location">
    <subcellularLocation>
        <location evidence="1">Secreted</location>
    </subcellularLocation>
</comment>
<feature type="disulfide bond" evidence="9">
    <location>
        <begin position="326"/>
        <end position="336"/>
    </location>
</feature>
<keyword evidence="15" id="KW-1185">Reference proteome</keyword>
<dbReference type="PANTHER" id="PTHR14949:SF32">
    <property type="entry name" value="WNT INHIBITORY FACTOR 1"/>
    <property type="match status" value="1"/>
</dbReference>
<comment type="caution">
    <text evidence="14">The sequence shown here is derived from an EMBL/GenBank/DDBJ whole genome shotgun (WGS) entry which is preliminary data.</text>
</comment>
<evidence type="ECO:0000256" key="6">
    <source>
        <dbReference type="ARBA" id="ARBA00022737"/>
    </source>
</evidence>
<dbReference type="PANTHER" id="PTHR14949">
    <property type="entry name" value="EGF-LIKE-DOMAIN, MULTIPLE 7, 8"/>
    <property type="match status" value="1"/>
</dbReference>
<proteinExistence type="predicted"/>
<feature type="disulfide bond" evidence="9">
    <location>
        <begin position="344"/>
        <end position="353"/>
    </location>
</feature>
<dbReference type="InterPro" id="IPR038677">
    <property type="entry name" value="WIF_sf"/>
</dbReference>
<organism evidence="14 15">
    <name type="scientific">Orchesella dallaii</name>
    <dbReference type="NCBI Taxonomy" id="48710"/>
    <lineage>
        <taxon>Eukaryota</taxon>
        <taxon>Metazoa</taxon>
        <taxon>Ecdysozoa</taxon>
        <taxon>Arthropoda</taxon>
        <taxon>Hexapoda</taxon>
        <taxon>Collembola</taxon>
        <taxon>Entomobryomorpha</taxon>
        <taxon>Entomobryoidea</taxon>
        <taxon>Orchesellidae</taxon>
        <taxon>Orchesellinae</taxon>
        <taxon>Orchesella</taxon>
    </lineage>
</organism>
<evidence type="ECO:0000259" key="13">
    <source>
        <dbReference type="PROSITE" id="PS50814"/>
    </source>
</evidence>
<feature type="domain" description="EGF-like" evidence="12">
    <location>
        <begin position="364"/>
        <end position="395"/>
    </location>
</feature>
<comment type="caution">
    <text evidence="9">Lacks conserved residue(s) required for the propagation of feature annotation.</text>
</comment>
<evidence type="ECO:0000256" key="8">
    <source>
        <dbReference type="ARBA" id="ARBA00023180"/>
    </source>
</evidence>
<feature type="domain" description="WIF" evidence="13">
    <location>
        <begin position="84"/>
        <end position="221"/>
    </location>
</feature>
<keyword evidence="4 9" id="KW-0245">EGF-like domain</keyword>
<evidence type="ECO:0000256" key="7">
    <source>
        <dbReference type="ARBA" id="ARBA00023157"/>
    </source>
</evidence>
<evidence type="ECO:0000256" key="5">
    <source>
        <dbReference type="ARBA" id="ARBA00022729"/>
    </source>
</evidence>
<keyword evidence="5 11" id="KW-0732">Signal</keyword>
<evidence type="ECO:0000256" key="4">
    <source>
        <dbReference type="ARBA" id="ARBA00022536"/>
    </source>
</evidence>
<keyword evidence="6" id="KW-0677">Repeat</keyword>
<feature type="signal peptide" evidence="11">
    <location>
        <begin position="1"/>
        <end position="26"/>
    </location>
</feature>
<accession>A0ABP1Q6T0</accession>
<feature type="region of interest" description="Disordered" evidence="10">
    <location>
        <begin position="32"/>
        <end position="81"/>
    </location>
</feature>
<sequence>MNLLSFQSSLVQVLLLNLVTITLVASLSEGTALGRGNRNRNGTTVEPRGGRRGGRGRGNNGNKSSNAARNGERPRRHRHSDLSMWIDEKQVKMFSGYPMLIHIITDGYVLPYLLDPDFEKHLPVIPAEVGVVNFTWRAGDKKYFYNFDRLQSFNEEVLLPPIVSVDTRGRIPRRPKVFSVFLPCSGKSSGIASFTVGLLIETRKGKPLAGTPMRLRLRKECSVRGPDPECDKKCANGGYCNKDRVCSCPEGYMGQHCQTALCYPQCMNGGVCTAPGVCSCPPGYIGLHCEGGICSDKCLNGGKCVQKDTCECTSGYYGLRCEYSKCMIPCLNGGRCKGVNLCRCVNGYTGDHCEIGHSNRTLSQRHTCALPCRHGECVAPNKCECHEGWYGRRCQRTIFVR</sequence>
<feature type="chain" id="PRO_5046570297" description="Wnt inhibitory factor 1" evidence="11">
    <location>
        <begin position="27"/>
        <end position="401"/>
    </location>
</feature>
<feature type="disulfide bond" evidence="9">
    <location>
        <begin position="385"/>
        <end position="394"/>
    </location>
</feature>
<feature type="domain" description="EGF-like" evidence="12">
    <location>
        <begin position="226"/>
        <end position="258"/>
    </location>
</feature>
<evidence type="ECO:0000313" key="15">
    <source>
        <dbReference type="Proteomes" id="UP001642540"/>
    </source>
</evidence>
<keyword evidence="7 9" id="KW-1015">Disulfide bond</keyword>
<dbReference type="PROSITE" id="PS00022">
    <property type="entry name" value="EGF_1"/>
    <property type="match status" value="4"/>
</dbReference>
<dbReference type="InterPro" id="IPR050969">
    <property type="entry name" value="Dev_Signal_Modulators"/>
</dbReference>
<dbReference type="InterPro" id="IPR003306">
    <property type="entry name" value="WIF"/>
</dbReference>
<feature type="disulfide bond" evidence="9">
    <location>
        <begin position="294"/>
        <end position="304"/>
    </location>
</feature>
<dbReference type="EMBL" id="CAXLJM020000023">
    <property type="protein sequence ID" value="CAL8088741.1"/>
    <property type="molecule type" value="Genomic_DNA"/>
</dbReference>
<evidence type="ECO:0000256" key="3">
    <source>
        <dbReference type="ARBA" id="ARBA00022525"/>
    </source>
</evidence>
<dbReference type="SUPFAM" id="SSF57196">
    <property type="entry name" value="EGF/Laminin"/>
    <property type="match status" value="1"/>
</dbReference>
<dbReference type="SMART" id="SM00469">
    <property type="entry name" value="WIF"/>
    <property type="match status" value="1"/>
</dbReference>
<dbReference type="InterPro" id="IPR000742">
    <property type="entry name" value="EGF"/>
</dbReference>
<dbReference type="Pfam" id="PF12661">
    <property type="entry name" value="hEGF"/>
    <property type="match status" value="1"/>
</dbReference>
<keyword evidence="8" id="KW-0325">Glycoprotein</keyword>
<dbReference type="SMART" id="SM00181">
    <property type="entry name" value="EGF"/>
    <property type="match status" value="5"/>
</dbReference>
<dbReference type="PROSITE" id="PS50026">
    <property type="entry name" value="EGF_3"/>
    <property type="match status" value="4"/>
</dbReference>
<evidence type="ECO:0000256" key="1">
    <source>
        <dbReference type="ARBA" id="ARBA00004613"/>
    </source>
</evidence>
<feature type="domain" description="EGF-like" evidence="12">
    <location>
        <begin position="290"/>
        <end position="322"/>
    </location>
</feature>
<feature type="disulfide bond" evidence="9">
    <location>
        <begin position="312"/>
        <end position="321"/>
    </location>
</feature>
<evidence type="ECO:0000256" key="9">
    <source>
        <dbReference type="PROSITE-ProRule" id="PRU00076"/>
    </source>
</evidence>
<evidence type="ECO:0000256" key="2">
    <source>
        <dbReference type="ARBA" id="ARBA00022473"/>
    </source>
</evidence>
<dbReference type="Proteomes" id="UP001642540">
    <property type="component" value="Unassembled WGS sequence"/>
</dbReference>
<evidence type="ECO:0000313" key="14">
    <source>
        <dbReference type="EMBL" id="CAL8088741.1"/>
    </source>
</evidence>
<gene>
    <name evidence="14" type="ORF">ODALV1_LOCUS7148</name>
</gene>
<evidence type="ECO:0000259" key="12">
    <source>
        <dbReference type="PROSITE" id="PS50026"/>
    </source>
</evidence>
<dbReference type="Gene3D" id="2.60.40.2170">
    <property type="entry name" value="Wnt, WIF domain"/>
    <property type="match status" value="1"/>
</dbReference>
<dbReference type="PROSITE" id="PS50814">
    <property type="entry name" value="WIF"/>
    <property type="match status" value="1"/>
</dbReference>
<feature type="domain" description="EGF-like" evidence="12">
    <location>
        <begin position="323"/>
        <end position="354"/>
    </location>
</feature>